<dbReference type="Gene3D" id="1.10.10.10">
    <property type="entry name" value="Winged helix-like DNA-binding domain superfamily/Winged helix DNA-binding domain"/>
    <property type="match status" value="1"/>
</dbReference>
<evidence type="ECO:0000259" key="1">
    <source>
        <dbReference type="Pfam" id="PF09012"/>
    </source>
</evidence>
<keyword evidence="4" id="KW-1185">Reference proteome</keyword>
<dbReference type="EMBL" id="UGOB01000001">
    <property type="protein sequence ID" value="STX41704.1"/>
    <property type="molecule type" value="Genomic_DNA"/>
</dbReference>
<reference evidence="3 5" key="2">
    <citation type="submission" date="2018-06" db="EMBL/GenBank/DDBJ databases">
        <authorList>
            <consortium name="Pathogen Informatics"/>
            <person name="Doyle S."/>
        </authorList>
    </citation>
    <scope>NUCLEOTIDE SEQUENCE [LARGE SCALE GENOMIC DNA]</scope>
    <source>
        <strain evidence="3 5">NCTC12388</strain>
    </source>
</reference>
<dbReference type="STRING" id="45066.Lgra_0646"/>
<feature type="domain" description="Transcriptional regulator HTH-type FeoC" evidence="1">
    <location>
        <begin position="1"/>
        <end position="68"/>
    </location>
</feature>
<dbReference type="Proteomes" id="UP000254476">
    <property type="component" value="Unassembled WGS sequence"/>
</dbReference>
<dbReference type="Proteomes" id="UP000054691">
    <property type="component" value="Unassembled WGS sequence"/>
</dbReference>
<gene>
    <name evidence="2" type="ORF">Lgra_0646</name>
    <name evidence="3" type="ORF">NCTC12388_00361</name>
</gene>
<dbReference type="OrthoDB" id="467062at2"/>
<name>A0A378J1S8_9GAMM</name>
<dbReference type="InterPro" id="IPR036390">
    <property type="entry name" value="WH_DNA-bd_sf"/>
</dbReference>
<sequence length="71" mass="8678">MLLQIRDYIRREGVVSTQQLSREFHLDFSALQPMLHQWIDKGVIRKCQEQVQCKNTCFKCRTHEPEYYQYL</sequence>
<dbReference type="InterPro" id="IPR036388">
    <property type="entry name" value="WH-like_DNA-bd_sf"/>
</dbReference>
<evidence type="ECO:0000313" key="4">
    <source>
        <dbReference type="Proteomes" id="UP000054691"/>
    </source>
</evidence>
<protein>
    <submittedName>
        <fullName evidence="3">FeoC like transcriptional regulator</fullName>
    </submittedName>
</protein>
<dbReference type="EMBL" id="LNYE01000006">
    <property type="protein sequence ID" value="KTD14615.1"/>
    <property type="molecule type" value="Genomic_DNA"/>
</dbReference>
<evidence type="ECO:0000313" key="5">
    <source>
        <dbReference type="Proteomes" id="UP000254476"/>
    </source>
</evidence>
<dbReference type="InterPro" id="IPR015102">
    <property type="entry name" value="Tscrpt_reg_HTH_FeoC"/>
</dbReference>
<dbReference type="AlphaFoldDB" id="A0A378J1S8"/>
<dbReference type="Pfam" id="PF09012">
    <property type="entry name" value="FeoC"/>
    <property type="match status" value="1"/>
</dbReference>
<dbReference type="SUPFAM" id="SSF46785">
    <property type="entry name" value="Winged helix' DNA-binding domain"/>
    <property type="match status" value="1"/>
</dbReference>
<reference evidence="2 4" key="1">
    <citation type="submission" date="2015-11" db="EMBL/GenBank/DDBJ databases">
        <title>Genomic analysis of 38 Legionella species identifies large and diverse effector repertoires.</title>
        <authorList>
            <person name="Burstein D."/>
            <person name="Amaro F."/>
            <person name="Zusman T."/>
            <person name="Lifshitz Z."/>
            <person name="Cohen O."/>
            <person name="Gilbert J.A."/>
            <person name="Pupko T."/>
            <person name="Shuman H.A."/>
            <person name="Segal G."/>
        </authorList>
    </citation>
    <scope>NUCLEOTIDE SEQUENCE [LARGE SCALE GENOMIC DNA]</scope>
    <source>
        <strain evidence="2 4">Lyon 8420412</strain>
    </source>
</reference>
<organism evidence="3 5">
    <name type="scientific">Legionella gratiana</name>
    <dbReference type="NCBI Taxonomy" id="45066"/>
    <lineage>
        <taxon>Bacteria</taxon>
        <taxon>Pseudomonadati</taxon>
        <taxon>Pseudomonadota</taxon>
        <taxon>Gammaproteobacteria</taxon>
        <taxon>Legionellales</taxon>
        <taxon>Legionellaceae</taxon>
        <taxon>Legionella</taxon>
    </lineage>
</organism>
<dbReference type="RefSeq" id="WP_058497852.1">
    <property type="nucleotide sequence ID" value="NZ_CAAAHW010000008.1"/>
</dbReference>
<evidence type="ECO:0000313" key="3">
    <source>
        <dbReference type="EMBL" id="STX41704.1"/>
    </source>
</evidence>
<evidence type="ECO:0000313" key="2">
    <source>
        <dbReference type="EMBL" id="KTD14615.1"/>
    </source>
</evidence>
<proteinExistence type="predicted"/>
<accession>A0A378J1S8</accession>